<proteinExistence type="predicted"/>
<feature type="compositionally biased region" description="Gly residues" evidence="3">
    <location>
        <begin position="39"/>
        <end position="51"/>
    </location>
</feature>
<organism evidence="5 6">
    <name type="scientific">Anopheles melas</name>
    <dbReference type="NCBI Taxonomy" id="34690"/>
    <lineage>
        <taxon>Eukaryota</taxon>
        <taxon>Metazoa</taxon>
        <taxon>Ecdysozoa</taxon>
        <taxon>Arthropoda</taxon>
        <taxon>Hexapoda</taxon>
        <taxon>Insecta</taxon>
        <taxon>Pterygota</taxon>
        <taxon>Neoptera</taxon>
        <taxon>Endopterygota</taxon>
        <taxon>Diptera</taxon>
        <taxon>Nematocera</taxon>
        <taxon>Culicoidea</taxon>
        <taxon>Culicidae</taxon>
        <taxon>Anophelinae</taxon>
        <taxon>Anopheles</taxon>
    </lineage>
</organism>
<feature type="domain" description="Homeobox" evidence="4">
    <location>
        <begin position="17"/>
        <end position="31"/>
    </location>
</feature>
<dbReference type="SUPFAM" id="SSF46689">
    <property type="entry name" value="Homeodomain-like"/>
    <property type="match status" value="1"/>
</dbReference>
<feature type="compositionally biased region" description="Pro residues" evidence="3">
    <location>
        <begin position="99"/>
        <end position="114"/>
    </location>
</feature>
<keyword evidence="2" id="KW-0371">Homeobox</keyword>
<evidence type="ECO:0000256" key="3">
    <source>
        <dbReference type="SAM" id="MobiDB-lite"/>
    </source>
</evidence>
<dbReference type="CDD" id="cd00086">
    <property type="entry name" value="homeodomain"/>
    <property type="match status" value="1"/>
</dbReference>
<dbReference type="VEuPathDB" id="VectorBase:AMEC006413"/>
<feature type="compositionally biased region" description="Low complexity" evidence="3">
    <location>
        <begin position="72"/>
        <end position="97"/>
    </location>
</feature>
<feature type="DNA-binding region" description="Homeobox" evidence="2">
    <location>
        <begin position="19"/>
        <end position="32"/>
    </location>
</feature>
<keyword evidence="2" id="KW-0539">Nucleus</keyword>
<keyword evidence="6" id="KW-1185">Reference proteome</keyword>
<evidence type="ECO:0000256" key="1">
    <source>
        <dbReference type="ARBA" id="ARBA00004123"/>
    </source>
</evidence>
<feature type="compositionally biased region" description="Polar residues" evidence="3">
    <location>
        <begin position="54"/>
        <end position="63"/>
    </location>
</feature>
<dbReference type="Gene3D" id="1.10.10.60">
    <property type="entry name" value="Homeodomain-like"/>
    <property type="match status" value="1"/>
</dbReference>
<accession>A0A182TQ95</accession>
<reference evidence="6" key="1">
    <citation type="submission" date="2014-01" db="EMBL/GenBank/DDBJ databases">
        <title>The Genome Sequence of Anopheles melas CM1001059_A (V2).</title>
        <authorList>
            <consortium name="The Broad Institute Genomics Platform"/>
            <person name="Neafsey D.E."/>
            <person name="Besansky N."/>
            <person name="Howell P."/>
            <person name="Walton C."/>
            <person name="Young S.K."/>
            <person name="Zeng Q."/>
            <person name="Gargeya S."/>
            <person name="Fitzgerald M."/>
            <person name="Haas B."/>
            <person name="Abouelleil A."/>
            <person name="Allen A.W."/>
            <person name="Alvarado L."/>
            <person name="Arachchi H.M."/>
            <person name="Berlin A.M."/>
            <person name="Chapman S.B."/>
            <person name="Gainer-Dewar J."/>
            <person name="Goldberg J."/>
            <person name="Griggs A."/>
            <person name="Gujja S."/>
            <person name="Hansen M."/>
            <person name="Howarth C."/>
            <person name="Imamovic A."/>
            <person name="Ireland A."/>
            <person name="Larimer J."/>
            <person name="McCowan C."/>
            <person name="Murphy C."/>
            <person name="Pearson M."/>
            <person name="Poon T.W."/>
            <person name="Priest M."/>
            <person name="Roberts A."/>
            <person name="Saif S."/>
            <person name="Shea T."/>
            <person name="Sisk P."/>
            <person name="Sykes S."/>
            <person name="Wortman J."/>
            <person name="Nusbaum C."/>
            <person name="Birren B."/>
        </authorList>
    </citation>
    <scope>NUCLEOTIDE SEQUENCE [LARGE SCALE GENOMIC DNA]</scope>
    <source>
        <strain evidence="6">CM1001059</strain>
    </source>
</reference>
<evidence type="ECO:0000259" key="4">
    <source>
        <dbReference type="PROSITE" id="PS50071"/>
    </source>
</evidence>
<feature type="region of interest" description="Disordered" evidence="3">
    <location>
        <begin position="32"/>
        <end position="143"/>
    </location>
</feature>
<name>A0A182TQ95_9DIPT</name>
<keyword evidence="2" id="KW-0238">DNA-binding</keyword>
<sequence>MELHWCGGEGNGIGYDVKIWFQNRRSKYKKMMKAAQAPGVGGGLPLGGPNQGGHSPSQHQNMHQAPGGGSSSGSPSHFLPPGHSPTPSSTPVSELSPGLSPPSQAPWEQKPPPHWADHKPPQMAPQTNHAPPQPTHAPQMGGYVPQYWYQPETNPSLLTVWPAV</sequence>
<evidence type="ECO:0000256" key="2">
    <source>
        <dbReference type="PROSITE-ProRule" id="PRU00108"/>
    </source>
</evidence>
<evidence type="ECO:0000313" key="6">
    <source>
        <dbReference type="Proteomes" id="UP000075902"/>
    </source>
</evidence>
<dbReference type="Proteomes" id="UP000075902">
    <property type="component" value="Unassembled WGS sequence"/>
</dbReference>
<dbReference type="GO" id="GO:0005634">
    <property type="term" value="C:nucleus"/>
    <property type="evidence" value="ECO:0007669"/>
    <property type="project" value="UniProtKB-SubCell"/>
</dbReference>
<dbReference type="InterPro" id="IPR009057">
    <property type="entry name" value="Homeodomain-like_sf"/>
</dbReference>
<protein>
    <recommendedName>
        <fullName evidence="4">Homeobox domain-containing protein</fullName>
    </recommendedName>
</protein>
<comment type="subcellular location">
    <subcellularLocation>
        <location evidence="1 2">Nucleus</location>
    </subcellularLocation>
</comment>
<dbReference type="STRING" id="34690.A0A182TQ95"/>
<dbReference type="EnsemblMetazoa" id="AMEC006413-RA">
    <property type="protein sequence ID" value="AMEC006413-PA"/>
    <property type="gene ID" value="AMEC006413"/>
</dbReference>
<dbReference type="InterPro" id="IPR001356">
    <property type="entry name" value="HD"/>
</dbReference>
<dbReference type="GO" id="GO:0003677">
    <property type="term" value="F:DNA binding"/>
    <property type="evidence" value="ECO:0007669"/>
    <property type="project" value="UniProtKB-UniRule"/>
</dbReference>
<dbReference type="PROSITE" id="PS50071">
    <property type="entry name" value="HOMEOBOX_2"/>
    <property type="match status" value="1"/>
</dbReference>
<reference evidence="5" key="2">
    <citation type="submission" date="2020-05" db="UniProtKB">
        <authorList>
            <consortium name="EnsemblMetazoa"/>
        </authorList>
    </citation>
    <scope>IDENTIFICATION</scope>
    <source>
        <strain evidence="5">CM1001059</strain>
    </source>
</reference>
<dbReference type="AlphaFoldDB" id="A0A182TQ95"/>
<evidence type="ECO:0000313" key="5">
    <source>
        <dbReference type="EnsemblMetazoa" id="AMEC006413-PA"/>
    </source>
</evidence>